<accession>A0A502HPX1</accession>
<evidence type="ECO:0000313" key="1">
    <source>
        <dbReference type="EMBL" id="TPG75714.1"/>
    </source>
</evidence>
<evidence type="ECO:0000313" key="2">
    <source>
        <dbReference type="Proteomes" id="UP000317933"/>
    </source>
</evidence>
<protein>
    <submittedName>
        <fullName evidence="1">Uncharacterized protein</fullName>
    </submittedName>
</protein>
<proteinExistence type="predicted"/>
<sequence>MSLLAIAVCQSTSLLNVPPLSRAGSLLRGNFVGHKNLCPTAIKCGSGLAREKAITFNKDVD</sequence>
<organism evidence="1 2">
    <name type="scientific">Pseudomonas arsenicoxydans</name>
    <dbReference type="NCBI Taxonomy" id="702115"/>
    <lineage>
        <taxon>Bacteria</taxon>
        <taxon>Pseudomonadati</taxon>
        <taxon>Pseudomonadota</taxon>
        <taxon>Gammaproteobacteria</taxon>
        <taxon>Pseudomonadales</taxon>
        <taxon>Pseudomonadaceae</taxon>
        <taxon>Pseudomonas</taxon>
    </lineage>
</organism>
<dbReference type="EMBL" id="RCZE01000009">
    <property type="protein sequence ID" value="TPG75714.1"/>
    <property type="molecule type" value="Genomic_DNA"/>
</dbReference>
<dbReference type="AlphaFoldDB" id="A0A502HPX1"/>
<comment type="caution">
    <text evidence="1">The sequence shown here is derived from an EMBL/GenBank/DDBJ whole genome shotgun (WGS) entry which is preliminary data.</text>
</comment>
<gene>
    <name evidence="1" type="ORF">EAH78_19360</name>
</gene>
<dbReference type="Proteomes" id="UP000317933">
    <property type="component" value="Unassembled WGS sequence"/>
</dbReference>
<reference evidence="1 2" key="1">
    <citation type="journal article" date="2019" name="Environ. Microbiol.">
        <title>Species interactions and distinct microbial communities in high Arctic permafrost affected cryosols are associated with the CH4 and CO2 gas fluxes.</title>
        <authorList>
            <person name="Altshuler I."/>
            <person name="Hamel J."/>
            <person name="Turney S."/>
            <person name="Magnuson E."/>
            <person name="Levesque R."/>
            <person name="Greer C."/>
            <person name="Whyte L.G."/>
        </authorList>
    </citation>
    <scope>NUCLEOTIDE SEQUENCE [LARGE SCALE GENOMIC DNA]</scope>
    <source>
        <strain evidence="1 2">E3</strain>
    </source>
</reference>
<name>A0A502HPX1_9PSED</name>